<dbReference type="CDD" id="cd05301">
    <property type="entry name" value="GDH"/>
    <property type="match status" value="1"/>
</dbReference>
<keyword evidence="6" id="KW-0670">Pyruvate</keyword>
<proteinExistence type="inferred from homology"/>
<comment type="caution">
    <text evidence="6">The sequence shown here is derived from an EMBL/GenBank/DDBJ whole genome shotgun (WGS) entry which is preliminary data.</text>
</comment>
<evidence type="ECO:0000256" key="3">
    <source>
        <dbReference type="RuleBase" id="RU003719"/>
    </source>
</evidence>
<keyword evidence="2 3" id="KW-0560">Oxidoreductase</keyword>
<dbReference type="SUPFAM" id="SSF52283">
    <property type="entry name" value="Formate/glycerate dehydrogenase catalytic domain-like"/>
    <property type="match status" value="1"/>
</dbReference>
<comment type="similarity">
    <text evidence="1 3">Belongs to the D-isomer specific 2-hydroxyacid dehydrogenase family.</text>
</comment>
<dbReference type="InterPro" id="IPR029753">
    <property type="entry name" value="D-isomer_DH_CS"/>
</dbReference>
<dbReference type="GO" id="GO:0016618">
    <property type="term" value="F:hydroxypyruvate reductase [NAD(P)H] activity"/>
    <property type="evidence" value="ECO:0007669"/>
    <property type="project" value="TreeGrafter"/>
</dbReference>
<organism evidence="6 7">
    <name type="scientific">Paenibacillus selenitireducens</name>
    <dbReference type="NCBI Taxonomy" id="1324314"/>
    <lineage>
        <taxon>Bacteria</taxon>
        <taxon>Bacillati</taxon>
        <taxon>Bacillota</taxon>
        <taxon>Bacilli</taxon>
        <taxon>Bacillales</taxon>
        <taxon>Paenibacillaceae</taxon>
        <taxon>Paenibacillus</taxon>
    </lineage>
</organism>
<reference evidence="6 7" key="1">
    <citation type="submission" date="2017-01" db="EMBL/GenBank/DDBJ databases">
        <title>Genome analysis of Paenibacillus selenitrireducens ES3-24.</title>
        <authorList>
            <person name="Xu D."/>
            <person name="Yao R."/>
            <person name="Zheng S."/>
        </authorList>
    </citation>
    <scope>NUCLEOTIDE SEQUENCE [LARGE SCALE GENOMIC DNA]</scope>
    <source>
        <strain evidence="6 7">ES3-24</strain>
    </source>
</reference>
<accession>A0A1T2WZ35</accession>
<evidence type="ECO:0000259" key="5">
    <source>
        <dbReference type="Pfam" id="PF02826"/>
    </source>
</evidence>
<gene>
    <name evidence="6" type="ORF">BVG16_31730</name>
</gene>
<evidence type="ECO:0000256" key="1">
    <source>
        <dbReference type="ARBA" id="ARBA00005854"/>
    </source>
</evidence>
<dbReference type="OrthoDB" id="9805416at2"/>
<feature type="domain" description="D-isomer specific 2-hydroxyacid dehydrogenase catalytic" evidence="4">
    <location>
        <begin position="6"/>
        <end position="314"/>
    </location>
</feature>
<evidence type="ECO:0000256" key="2">
    <source>
        <dbReference type="ARBA" id="ARBA00023002"/>
    </source>
</evidence>
<evidence type="ECO:0000313" key="7">
    <source>
        <dbReference type="Proteomes" id="UP000190188"/>
    </source>
</evidence>
<dbReference type="STRING" id="1324314.BVG16_31730"/>
<dbReference type="InterPro" id="IPR006139">
    <property type="entry name" value="D-isomer_2_OHA_DH_cat_dom"/>
</dbReference>
<dbReference type="PANTHER" id="PTHR10996:SF283">
    <property type="entry name" value="GLYOXYLATE_HYDROXYPYRUVATE REDUCTASE B"/>
    <property type="match status" value="1"/>
</dbReference>
<dbReference type="Pfam" id="PF00389">
    <property type="entry name" value="2-Hacid_dh"/>
    <property type="match status" value="1"/>
</dbReference>
<dbReference type="GO" id="GO:0005829">
    <property type="term" value="C:cytosol"/>
    <property type="evidence" value="ECO:0007669"/>
    <property type="project" value="TreeGrafter"/>
</dbReference>
<dbReference type="PANTHER" id="PTHR10996">
    <property type="entry name" value="2-HYDROXYACID DEHYDROGENASE-RELATED"/>
    <property type="match status" value="1"/>
</dbReference>
<name>A0A1T2WZ35_9BACL</name>
<dbReference type="RefSeq" id="WP_078503200.1">
    <property type="nucleotide sequence ID" value="NZ_MSZX01000027.1"/>
</dbReference>
<sequence length="323" mass="36025">MKPQIYVARRIPAEVEAYLKEHAEVRKWEQERPITKDELKEEVGDAEGLLIAGTPITEELLANAPNLKVVSNISVGYNNLNIDALRSRGVLATHTPYVLDDTVADLAFTLILSASRRVVELDHWVRDGKWQKGQEDELFGVDVHHATLGIIGLGRIGERIARRAIFGFDMKVLYNNRNRKPQVEAELGVSYASMEELLKTSDIVLLMLPLTEETRGLMGAREFDMMKRSAVFINVARGPIVDETALVEALQQRKIFAAGLDVFDREPIDPNHPLLQCTNVVTLPHIGSATAATRTKMAQRAANNLIHALQGSKEIDLIPELKQ</sequence>
<evidence type="ECO:0000313" key="6">
    <source>
        <dbReference type="EMBL" id="OPA72888.1"/>
    </source>
</evidence>
<dbReference type="Pfam" id="PF02826">
    <property type="entry name" value="2-Hacid_dh_C"/>
    <property type="match status" value="1"/>
</dbReference>
<keyword evidence="7" id="KW-1185">Reference proteome</keyword>
<dbReference type="GO" id="GO:0030267">
    <property type="term" value="F:glyoxylate reductase (NADPH) activity"/>
    <property type="evidence" value="ECO:0007669"/>
    <property type="project" value="TreeGrafter"/>
</dbReference>
<evidence type="ECO:0000259" key="4">
    <source>
        <dbReference type="Pfam" id="PF00389"/>
    </source>
</evidence>
<dbReference type="InterPro" id="IPR050223">
    <property type="entry name" value="D-isomer_2-hydroxyacid_DH"/>
</dbReference>
<dbReference type="FunFam" id="3.40.50.720:FF:000462">
    <property type="entry name" value="Glyoxylate reductase (NADP+)"/>
    <property type="match status" value="1"/>
</dbReference>
<dbReference type="InterPro" id="IPR006140">
    <property type="entry name" value="D-isomer_DH_NAD-bd"/>
</dbReference>
<protein>
    <submittedName>
        <fullName evidence="6">Bifunctional glyoxylate/hydroxypyruvate reductase B</fullName>
    </submittedName>
</protein>
<dbReference type="PROSITE" id="PS00671">
    <property type="entry name" value="D_2_HYDROXYACID_DH_3"/>
    <property type="match status" value="1"/>
</dbReference>
<dbReference type="Proteomes" id="UP000190188">
    <property type="component" value="Unassembled WGS sequence"/>
</dbReference>
<feature type="domain" description="D-isomer specific 2-hydroxyacid dehydrogenase NAD-binding" evidence="5">
    <location>
        <begin position="108"/>
        <end position="287"/>
    </location>
</feature>
<dbReference type="Gene3D" id="3.40.50.720">
    <property type="entry name" value="NAD(P)-binding Rossmann-like Domain"/>
    <property type="match status" value="2"/>
</dbReference>
<dbReference type="SUPFAM" id="SSF51735">
    <property type="entry name" value="NAD(P)-binding Rossmann-fold domains"/>
    <property type="match status" value="1"/>
</dbReference>
<dbReference type="GO" id="GO:0051287">
    <property type="term" value="F:NAD binding"/>
    <property type="evidence" value="ECO:0007669"/>
    <property type="project" value="InterPro"/>
</dbReference>
<dbReference type="AlphaFoldDB" id="A0A1T2WZ35"/>
<dbReference type="InterPro" id="IPR036291">
    <property type="entry name" value="NAD(P)-bd_dom_sf"/>
</dbReference>
<dbReference type="EMBL" id="MSZX01000027">
    <property type="protein sequence ID" value="OPA72888.1"/>
    <property type="molecule type" value="Genomic_DNA"/>
</dbReference>